<comment type="caution">
    <text evidence="3">The sequence shown here is derived from an EMBL/GenBank/DDBJ whole genome shotgun (WGS) entry which is preliminary data.</text>
</comment>
<feature type="region of interest" description="Disordered" evidence="1">
    <location>
        <begin position="381"/>
        <end position="427"/>
    </location>
</feature>
<feature type="compositionally biased region" description="Polar residues" evidence="1">
    <location>
        <begin position="45"/>
        <end position="60"/>
    </location>
</feature>
<keyword evidence="2" id="KW-0812">Transmembrane</keyword>
<gene>
    <name evidence="3" type="ORF">A3B31_01985</name>
</gene>
<proteinExistence type="predicted"/>
<feature type="transmembrane region" description="Helical" evidence="2">
    <location>
        <begin position="6"/>
        <end position="31"/>
    </location>
</feature>
<evidence type="ECO:0000256" key="1">
    <source>
        <dbReference type="SAM" id="MobiDB-lite"/>
    </source>
</evidence>
<dbReference type="AlphaFoldDB" id="A0A1G2BSK0"/>
<evidence type="ECO:0000256" key="2">
    <source>
        <dbReference type="SAM" id="Phobius"/>
    </source>
</evidence>
<feature type="region of interest" description="Disordered" evidence="1">
    <location>
        <begin position="41"/>
        <end position="65"/>
    </location>
</feature>
<name>A0A1G2BSK0_9BACT</name>
<feature type="compositionally biased region" description="Polar residues" evidence="1">
    <location>
        <begin position="383"/>
        <end position="394"/>
    </location>
</feature>
<keyword evidence="2" id="KW-0472">Membrane</keyword>
<protein>
    <submittedName>
        <fullName evidence="3">Uncharacterized protein</fullName>
    </submittedName>
</protein>
<feature type="compositionally biased region" description="Acidic residues" evidence="1">
    <location>
        <begin position="417"/>
        <end position="427"/>
    </location>
</feature>
<evidence type="ECO:0000313" key="4">
    <source>
        <dbReference type="Proteomes" id="UP000177349"/>
    </source>
</evidence>
<evidence type="ECO:0000313" key="3">
    <source>
        <dbReference type="EMBL" id="OGY92154.1"/>
    </source>
</evidence>
<organism evidence="3 4">
    <name type="scientific">Candidatus Komeilibacteria bacterium RIFCSPLOWO2_01_FULL_53_11</name>
    <dbReference type="NCBI Taxonomy" id="1798552"/>
    <lineage>
        <taxon>Bacteria</taxon>
        <taxon>Candidatus Komeiliibacteriota</taxon>
    </lineage>
</organism>
<reference evidence="3 4" key="1">
    <citation type="journal article" date="2016" name="Nat. Commun.">
        <title>Thousands of microbial genomes shed light on interconnected biogeochemical processes in an aquifer system.</title>
        <authorList>
            <person name="Anantharaman K."/>
            <person name="Brown C.T."/>
            <person name="Hug L.A."/>
            <person name="Sharon I."/>
            <person name="Castelle C.J."/>
            <person name="Probst A.J."/>
            <person name="Thomas B.C."/>
            <person name="Singh A."/>
            <person name="Wilkins M.J."/>
            <person name="Karaoz U."/>
            <person name="Brodie E.L."/>
            <person name="Williams K.H."/>
            <person name="Hubbard S.S."/>
            <person name="Banfield J.F."/>
        </authorList>
    </citation>
    <scope>NUCLEOTIDE SEQUENCE [LARGE SCALE GENOMIC DNA]</scope>
</reference>
<sequence length="427" mass="46526">MNQTSASQSFFGGVVLAGIVVLVVVILWILLRRRDDGLQFAGRTMPSSGSPARESSQPAATVSPAPEIAEVRTHDLQSDRFKRLLREWRAAGDNGATAITEAVRSFGGDIDETDLVDACAELDFSEQDIAGYLTQAGFGIDEIAEHIERNFKMDAGEWVSVLWDAAKGTPAERASAILNAVHDMSATDLIQPLLSRGCSPADVASVLCHECELSFGEMVQSWPTDLDVPTMAELAKASEVDLTDEDEYRELREHLEFDKAAKLLCAAGCSANDVVVAEHDFDDYEFEDAYRILREAGFPPSDALTALVVETDNRYGDADVMLAYLDHTVSEEEIAQYIVDAGIDPDTLEEELNDQDVETRDRVKIMHRVLFPELYPGVPVASEASQTASASPEQGNEGEEAPVEVASDAVTDHDDHPIEEETASSQT</sequence>
<dbReference type="Proteomes" id="UP000177349">
    <property type="component" value="Unassembled WGS sequence"/>
</dbReference>
<keyword evidence="2" id="KW-1133">Transmembrane helix</keyword>
<dbReference type="EMBL" id="MHKN01000023">
    <property type="protein sequence ID" value="OGY92154.1"/>
    <property type="molecule type" value="Genomic_DNA"/>
</dbReference>
<accession>A0A1G2BSK0</accession>